<dbReference type="InterPro" id="IPR009057">
    <property type="entry name" value="Homeodomain-like_sf"/>
</dbReference>
<dbReference type="CDD" id="cd00086">
    <property type="entry name" value="homeodomain"/>
    <property type="match status" value="1"/>
</dbReference>
<dbReference type="OrthoDB" id="6159439at2759"/>
<dbReference type="Proteomes" id="UP001153712">
    <property type="component" value="Chromosome 2"/>
</dbReference>
<comment type="subcellular location">
    <subcellularLocation>
        <location evidence="1 7">Nucleus</location>
    </subcellularLocation>
</comment>
<dbReference type="InterPro" id="IPR017970">
    <property type="entry name" value="Homeobox_CS"/>
</dbReference>
<evidence type="ECO:0000256" key="2">
    <source>
        <dbReference type="ARBA" id="ARBA00009107"/>
    </source>
</evidence>
<dbReference type="SMART" id="SM00389">
    <property type="entry name" value="HOX"/>
    <property type="match status" value="1"/>
</dbReference>
<proteinExistence type="inferred from homology"/>
<evidence type="ECO:0000256" key="6">
    <source>
        <dbReference type="ARBA" id="ARBA00023242"/>
    </source>
</evidence>
<protein>
    <recommendedName>
        <fullName evidence="8">Homeobox domain-containing protein</fullName>
    </recommendedName>
</protein>
<dbReference type="GO" id="GO:0000122">
    <property type="term" value="P:negative regulation of transcription by RNA polymerase II"/>
    <property type="evidence" value="ECO:0007669"/>
    <property type="project" value="TreeGrafter"/>
</dbReference>
<dbReference type="InterPro" id="IPR050296">
    <property type="entry name" value="Antp_homeobox"/>
</dbReference>
<name>A0A9N9TRJ2_PHYSR</name>
<gene>
    <name evidence="9" type="ORF">PHYEVI_LOCUS5449</name>
</gene>
<accession>A0A9N9TRJ2</accession>
<reference evidence="9" key="1">
    <citation type="submission" date="2022-01" db="EMBL/GenBank/DDBJ databases">
        <authorList>
            <person name="King R."/>
        </authorList>
    </citation>
    <scope>NUCLEOTIDE SEQUENCE</scope>
</reference>
<evidence type="ECO:0000259" key="8">
    <source>
        <dbReference type="SMART" id="SM00389"/>
    </source>
</evidence>
<dbReference type="InterPro" id="IPR020479">
    <property type="entry name" value="HD_metazoa"/>
</dbReference>
<evidence type="ECO:0000256" key="4">
    <source>
        <dbReference type="ARBA" id="ARBA00023125"/>
    </source>
</evidence>
<dbReference type="AlphaFoldDB" id="A0A9N9TRJ2"/>
<dbReference type="PROSITE" id="PS00032">
    <property type="entry name" value="ANTENNAPEDIA"/>
    <property type="match status" value="1"/>
</dbReference>
<keyword evidence="10" id="KW-1185">Reference proteome</keyword>
<dbReference type="SUPFAM" id="SSF46689">
    <property type="entry name" value="Homeodomain-like"/>
    <property type="match status" value="1"/>
</dbReference>
<evidence type="ECO:0000313" key="9">
    <source>
        <dbReference type="EMBL" id="CAG9859073.1"/>
    </source>
</evidence>
<dbReference type="InterPro" id="IPR001827">
    <property type="entry name" value="Homeobox_Antennapedia_CS"/>
</dbReference>
<evidence type="ECO:0000256" key="7">
    <source>
        <dbReference type="RuleBase" id="RU000682"/>
    </source>
</evidence>
<keyword evidence="3" id="KW-0217">Developmental protein</keyword>
<dbReference type="InterPro" id="IPR001356">
    <property type="entry name" value="HD"/>
</dbReference>
<dbReference type="PANTHER" id="PTHR45659:SF4">
    <property type="entry name" value="HOMEOBOX PROTEIN ABDOMINAL-A"/>
    <property type="match status" value="1"/>
</dbReference>
<dbReference type="Gene3D" id="1.10.10.60">
    <property type="entry name" value="Homeodomain-like"/>
    <property type="match status" value="1"/>
</dbReference>
<dbReference type="Pfam" id="PF00046">
    <property type="entry name" value="Homeodomain"/>
    <property type="match status" value="1"/>
</dbReference>
<dbReference type="PRINTS" id="PR00024">
    <property type="entry name" value="HOMEOBOX"/>
</dbReference>
<sequence length="384" mass="43295">MSASTDFSCEYWNPNHYYRNNFYDNQRIPGYDPSAPAPAKDDTGGIGYQNHLPYGFYAETPYQVKPENAYSNCRYDINQSYLSPDAGPDNSLSPPPVAGNFAHNNFIGGQSGDVNAFANCRQYAVNGGDKKNNEFEDATVQSKKKTKMEDSPALRALLTKPTGKKIAYDYNDLHKTANNGHQKNYFDEGFGNTGEDSSKFDGDDADMTAFNKDEDRLPLPQGKSTNDNLAAIQTNFFPWMKTSHGDLGSKGNKRTRQTYTRYQTLELEKEFHFNKYLTRRRRIEIAHTLCLSERQIKIWFQNRRMKAKKDGKFGVHPTQDFAAVEDVNMNQSAFRSESFYRDCSRGGGELTREISTGDENGTAYGDISRPLTALKNLPGPPLTP</sequence>
<dbReference type="GO" id="GO:0009952">
    <property type="term" value="P:anterior/posterior pattern specification"/>
    <property type="evidence" value="ECO:0007669"/>
    <property type="project" value="TreeGrafter"/>
</dbReference>
<evidence type="ECO:0000313" key="10">
    <source>
        <dbReference type="Proteomes" id="UP001153712"/>
    </source>
</evidence>
<dbReference type="GO" id="GO:0000981">
    <property type="term" value="F:DNA-binding transcription factor activity, RNA polymerase II-specific"/>
    <property type="evidence" value="ECO:0007669"/>
    <property type="project" value="InterPro"/>
</dbReference>
<dbReference type="InterPro" id="IPR017995">
    <property type="entry name" value="Homeobox_antennapedia"/>
</dbReference>
<comment type="similarity">
    <text evidence="2">Belongs to the Antp homeobox family.</text>
</comment>
<dbReference type="GO" id="GO:0000978">
    <property type="term" value="F:RNA polymerase II cis-regulatory region sequence-specific DNA binding"/>
    <property type="evidence" value="ECO:0007669"/>
    <property type="project" value="TreeGrafter"/>
</dbReference>
<feature type="domain" description="Homeobox" evidence="8">
    <location>
        <begin position="252"/>
        <end position="314"/>
    </location>
</feature>
<dbReference type="EMBL" id="OU900095">
    <property type="protein sequence ID" value="CAG9859073.1"/>
    <property type="molecule type" value="Genomic_DNA"/>
</dbReference>
<dbReference type="FunFam" id="1.10.10.60:FF:000055">
    <property type="entry name" value="Homeobox protein Hox-A5"/>
    <property type="match status" value="1"/>
</dbReference>
<dbReference type="PANTHER" id="PTHR45659">
    <property type="entry name" value="HOMEOBOX PROTEIN HOX"/>
    <property type="match status" value="1"/>
</dbReference>
<evidence type="ECO:0000256" key="5">
    <source>
        <dbReference type="ARBA" id="ARBA00023155"/>
    </source>
</evidence>
<evidence type="ECO:0000256" key="3">
    <source>
        <dbReference type="ARBA" id="ARBA00022473"/>
    </source>
</evidence>
<organism evidence="9 10">
    <name type="scientific">Phyllotreta striolata</name>
    <name type="common">Striped flea beetle</name>
    <name type="synonym">Crioceris striolata</name>
    <dbReference type="NCBI Taxonomy" id="444603"/>
    <lineage>
        <taxon>Eukaryota</taxon>
        <taxon>Metazoa</taxon>
        <taxon>Ecdysozoa</taxon>
        <taxon>Arthropoda</taxon>
        <taxon>Hexapoda</taxon>
        <taxon>Insecta</taxon>
        <taxon>Pterygota</taxon>
        <taxon>Neoptera</taxon>
        <taxon>Endopterygota</taxon>
        <taxon>Coleoptera</taxon>
        <taxon>Polyphaga</taxon>
        <taxon>Cucujiformia</taxon>
        <taxon>Chrysomeloidea</taxon>
        <taxon>Chrysomelidae</taxon>
        <taxon>Galerucinae</taxon>
        <taxon>Alticini</taxon>
        <taxon>Phyllotreta</taxon>
    </lineage>
</organism>
<keyword evidence="5 7" id="KW-0371">Homeobox</keyword>
<dbReference type="PRINTS" id="PR00025">
    <property type="entry name" value="ANTENNAPEDIA"/>
</dbReference>
<keyword evidence="6 7" id="KW-0539">Nucleus</keyword>
<dbReference type="PROSITE" id="PS00027">
    <property type="entry name" value="HOMEOBOX_1"/>
    <property type="match status" value="1"/>
</dbReference>
<evidence type="ECO:0000256" key="1">
    <source>
        <dbReference type="ARBA" id="ARBA00004123"/>
    </source>
</evidence>
<keyword evidence="4 7" id="KW-0238">DNA-binding</keyword>
<dbReference type="GO" id="GO:0005634">
    <property type="term" value="C:nucleus"/>
    <property type="evidence" value="ECO:0007669"/>
    <property type="project" value="UniProtKB-SubCell"/>
</dbReference>